<name>A0A8S1BFN1_ARCPL</name>
<feature type="domain" description="Carboxylesterase type B" evidence="7">
    <location>
        <begin position="27"/>
        <end position="528"/>
    </location>
</feature>
<dbReference type="PROSITE" id="PS00941">
    <property type="entry name" value="CARBOXYLESTERASE_B_2"/>
    <property type="match status" value="1"/>
</dbReference>
<evidence type="ECO:0000256" key="5">
    <source>
        <dbReference type="ARBA" id="ARBA00023180"/>
    </source>
</evidence>
<keyword evidence="9" id="KW-1185">Reference proteome</keyword>
<accession>A0A8S1BFN1</accession>
<dbReference type="PANTHER" id="PTHR43142:SF1">
    <property type="entry name" value="CARBOXYLIC ESTER HYDROLASE"/>
    <property type="match status" value="1"/>
</dbReference>
<dbReference type="InterPro" id="IPR002018">
    <property type="entry name" value="CarbesteraseB"/>
</dbReference>
<dbReference type="OrthoDB" id="19653at2759"/>
<comment type="caution">
    <text evidence="8">The sequence shown here is derived from an EMBL/GenBank/DDBJ whole genome shotgun (WGS) entry which is preliminary data.</text>
</comment>
<organism evidence="8 9">
    <name type="scientific">Arctia plantaginis</name>
    <name type="common">Wood tiger moth</name>
    <name type="synonym">Phalaena plantaginis</name>
    <dbReference type="NCBI Taxonomy" id="874455"/>
    <lineage>
        <taxon>Eukaryota</taxon>
        <taxon>Metazoa</taxon>
        <taxon>Ecdysozoa</taxon>
        <taxon>Arthropoda</taxon>
        <taxon>Hexapoda</taxon>
        <taxon>Insecta</taxon>
        <taxon>Pterygota</taxon>
        <taxon>Neoptera</taxon>
        <taxon>Endopterygota</taxon>
        <taxon>Lepidoptera</taxon>
        <taxon>Glossata</taxon>
        <taxon>Ditrysia</taxon>
        <taxon>Noctuoidea</taxon>
        <taxon>Erebidae</taxon>
        <taxon>Arctiinae</taxon>
        <taxon>Arctia</taxon>
    </lineage>
</organism>
<proteinExistence type="inferred from homology"/>
<dbReference type="PROSITE" id="PS00122">
    <property type="entry name" value="CARBOXYLESTERASE_B_1"/>
    <property type="match status" value="1"/>
</dbReference>
<reference evidence="8 9" key="1">
    <citation type="submission" date="2020-04" db="EMBL/GenBank/DDBJ databases">
        <authorList>
            <person name="Wallbank WR R."/>
            <person name="Pardo Diaz C."/>
            <person name="Kozak K."/>
            <person name="Martin S."/>
            <person name="Jiggins C."/>
            <person name="Moest M."/>
            <person name="Warren A I."/>
            <person name="Byers J.R.P. K."/>
            <person name="Montejo-Kovacevich G."/>
            <person name="Yen C E."/>
        </authorList>
    </citation>
    <scope>NUCLEOTIDE SEQUENCE [LARGE SCALE GENOMIC DNA]</scope>
</reference>
<keyword evidence="3 6" id="KW-0378">Hydrolase</keyword>
<dbReference type="AlphaFoldDB" id="A0A8S1BFN1"/>
<dbReference type="InterPro" id="IPR019826">
    <property type="entry name" value="Carboxylesterase_B_AS"/>
</dbReference>
<dbReference type="InterPro" id="IPR019819">
    <property type="entry name" value="Carboxylesterase_B_CS"/>
</dbReference>
<dbReference type="Pfam" id="PF00135">
    <property type="entry name" value="COesterase"/>
    <property type="match status" value="1"/>
</dbReference>
<dbReference type="SUPFAM" id="SSF53474">
    <property type="entry name" value="alpha/beta-Hydrolases"/>
    <property type="match status" value="1"/>
</dbReference>
<keyword evidence="6" id="KW-0732">Signal</keyword>
<protein>
    <recommendedName>
        <fullName evidence="6">Carboxylic ester hydrolase</fullName>
        <ecNumber evidence="6">3.1.1.-</ecNumber>
    </recommendedName>
</protein>
<sequence>MGLLSMKWLVLCSLALARLVRQPTVPVQVSGGLVRGTIRPDGAFMEYYGIPYATVVNRFQSPIPDPKWEGIFDAYEENIRCTQRFTSTTILGREDCLTVNVYTPREAPGHLLPVMVFIHGGGFRDGSGSPFIYGPKHLIQHGVILVTFNYRLEILGFLCLGIKEAPGNAGLKDQVEALKWVQKNIKVFGGDPENVTIFGESAGGASVVYHLISPMSRGLFKKAIIQSGSAIAPWSLQYEPLKTASLLAKQMGFNSKDPHELYKIFSNFTPKELLKFRVPRKKGDIILSENIFVPCVEKEIPGVDRFLSNLPYNVMKNGSYQKVPLIYGFNDAEGYMFTGKENSTTLSNMNFYSALPRDIVFPTEEEKIATAKKLEVIYMGGQKITNETLLKFSKYEGDSSITYPTIATIDLLLKTSDNPLFAYKFCYDGMLNYAKILYGFKKFKGATHADELFYLFSTAIPMRYYVEQKFIDKFTELWANFAHYGDPTPSKSMLPKWEPADPLDPQLLVIDKELSKAPVWDDEHIKFWNETYFKYRRKT</sequence>
<dbReference type="Proteomes" id="UP000494106">
    <property type="component" value="Unassembled WGS sequence"/>
</dbReference>
<dbReference type="PANTHER" id="PTHR43142">
    <property type="entry name" value="CARBOXYLIC ESTER HYDROLASE"/>
    <property type="match status" value="1"/>
</dbReference>
<keyword evidence="4" id="KW-1015">Disulfide bond</keyword>
<evidence type="ECO:0000313" key="8">
    <source>
        <dbReference type="EMBL" id="CAB3257956.1"/>
    </source>
</evidence>
<evidence type="ECO:0000256" key="3">
    <source>
        <dbReference type="ARBA" id="ARBA00022801"/>
    </source>
</evidence>
<evidence type="ECO:0000313" key="9">
    <source>
        <dbReference type="Proteomes" id="UP000494106"/>
    </source>
</evidence>
<gene>
    <name evidence="8" type="ORF">APLA_LOCUS16298</name>
</gene>
<evidence type="ECO:0000259" key="7">
    <source>
        <dbReference type="Pfam" id="PF00135"/>
    </source>
</evidence>
<comment type="similarity">
    <text evidence="1 6">Belongs to the type-B carboxylesterase/lipase family.</text>
</comment>
<evidence type="ECO:0000256" key="6">
    <source>
        <dbReference type="RuleBase" id="RU361235"/>
    </source>
</evidence>
<dbReference type="GO" id="GO:0052689">
    <property type="term" value="F:carboxylic ester hydrolase activity"/>
    <property type="evidence" value="ECO:0007669"/>
    <property type="project" value="UniProtKB-KW"/>
</dbReference>
<keyword evidence="5" id="KW-0325">Glycoprotein</keyword>
<evidence type="ECO:0000256" key="1">
    <source>
        <dbReference type="ARBA" id="ARBA00005964"/>
    </source>
</evidence>
<evidence type="ECO:0000256" key="4">
    <source>
        <dbReference type="ARBA" id="ARBA00023157"/>
    </source>
</evidence>
<dbReference type="EC" id="3.1.1.-" evidence="6"/>
<dbReference type="EMBL" id="CADEBC010000594">
    <property type="protein sequence ID" value="CAB3257956.1"/>
    <property type="molecule type" value="Genomic_DNA"/>
</dbReference>
<dbReference type="InterPro" id="IPR029058">
    <property type="entry name" value="AB_hydrolase_fold"/>
</dbReference>
<dbReference type="Gene3D" id="3.40.50.1820">
    <property type="entry name" value="alpha/beta hydrolase"/>
    <property type="match status" value="1"/>
</dbReference>
<keyword evidence="2" id="KW-0719">Serine esterase</keyword>
<feature type="chain" id="PRO_5035963582" description="Carboxylic ester hydrolase" evidence="6">
    <location>
        <begin position="18"/>
        <end position="539"/>
    </location>
</feature>
<feature type="signal peptide" evidence="6">
    <location>
        <begin position="1"/>
        <end position="17"/>
    </location>
</feature>
<evidence type="ECO:0000256" key="2">
    <source>
        <dbReference type="ARBA" id="ARBA00022487"/>
    </source>
</evidence>